<reference evidence="10" key="2">
    <citation type="submission" date="2025-08" db="UniProtKB">
        <authorList>
            <consortium name="Ensembl"/>
        </authorList>
    </citation>
    <scope>IDENTIFICATION</scope>
</reference>
<dbReference type="PROSITE" id="PS51717">
    <property type="entry name" value="G_VLIG"/>
    <property type="match status" value="1"/>
</dbReference>
<evidence type="ECO:0000256" key="1">
    <source>
        <dbReference type="ARBA" id="ARBA00004123"/>
    </source>
</evidence>
<reference evidence="10" key="3">
    <citation type="submission" date="2025-09" db="UniProtKB">
        <authorList>
            <consortium name="Ensembl"/>
        </authorList>
    </citation>
    <scope>IDENTIFICATION</scope>
</reference>
<evidence type="ECO:0000256" key="6">
    <source>
        <dbReference type="ARBA" id="ARBA00023134"/>
    </source>
</evidence>
<keyword evidence="5" id="KW-0547">Nucleotide-binding</keyword>
<sequence length="1561" mass="180789">MNFKIIERLGLKDYCPKKLTTSDVLVLDMSSTERSQPATEKELPFFYLQKLFMVDYRAREVVPIKNEKKLSLLQNCTKETEDLGVDDFFNEDNEGSSDVNKNLIDIHFMDVQMAIYHCADMLLWQYIVSKLSFCQYALPLLVPNPFTGMIEFPLWSFRPLKKSWKSSGISKNGRHDVDCKNACICEMTIPIVSFLRLGQSFTSKSQILNGVINNQKHNTFYHRHCKGSRGKCHFMDGVVEISWYCPRGKDDDLFSDCIAFANLRGDARDHPKQLDFLLCTSSVIIILMTDADRNKDGKVILEKLLKSQTPLICLCADKETVPKGNYKNKVKIPVLNQNQAELFQKLRICIKDMLYSSEVMVTMDNCAEIARNSNLKIDEDDDDCKAAKVKAESVVESLKQVSSSAVKELFFPLQGDLWHSWCKKNKELTRLQAKEIQSIEQTKSKIESEKDKLRREQYKRGFRPNNVLTKFITYLKMLSESQKKLFLKWLGIRLDEVPALSHSHKSGAESSVGGSVKQKSQKTDMEKEQWEASSLKPPTLGVEILLRELGQIYEALDSQSGKKNELFLTLSQLAADLMITGYPIELLDGDASHIPVTWINSVLQRVIEKLGDKKIFVLSVLGIQSTGKSTLLNSLFGLQFAVSAGQCTRGAFMQLIKVKEGQENLSFDYLLVIDTEGLRALELGNKSALHHDNELATFVIGIANLTLVNIFGENPSDMQDILQIAVQAFLRMKKVNLSPSCIFVHQNVGDVLADEKNREGRNRLKERLDDMTQTAAKQEVCDVIQFKDVIRFDIDRHVHYFTHLWEGNPPMAPPNPSYCENVQKLKEMLFSEEMQVGILKMSQFKARVQDLWSALLDEDFVFSFKNTLEVGAYRKLSEEYGKWSWQLRSEVLEIENDMKSQIENHIVREVTVLDLEEKIWKKYENLETEMEQYFENDKDKDILAQWSGKIKLNFKNLKEDLIKDVKRVLDSFSLMIQSIRKVEEQKSKYEMELMKKSQEVALQLKDKATDETELKKAFENLWIAWVTRVKSDMPQLEDPIIEADFDRTLSEHFENKLIRSCRDRKTYQKVATVSDFSTYLNMKKGNPLQNVMKITDGFIYNVDEQDHQSMRNLTKTLIQNARVYIEGKETTMADYNQNYIHEMMKKIHEEVKHCDCNKHRFEIKKEYSIDVALHIREEAVHRFQEMHHTFKKANNPLEHLQGKKSDFFESFKMLCSGTTMAALLADKITQNVKKTIRKQAFKKVTIFVIKDSKKSDPALNGDRANLEQHILQSLMEKCDFQEFIQYANSPKSYYKEFIRKRVDEYFSLNNEKIGQMFQALLNMIWVKVSKIFGFAIDEENADPFSWFNNIFVGQSDGMFFSKNDFRGYQSVDPQDITFFRDTLENSLLNAVNELKEEFNGKQPIDRKLLSCQPDEVLIQQLNGCWVTCPLCHAVCANTFNDHEGDHSARFHRPQGVSGIKWHSTDRLVVNICSSLVESNCKMVLHKNNKKRLYKQYRKAGPEFANWSIKPDRSTQPLWKWFLCQFKSDLEKEYNGILEDIPPEWNRFTKEDVMNSLMDWTN</sequence>
<comment type="subcellular location">
    <subcellularLocation>
        <location evidence="2">Cytoplasm</location>
    </subcellularLocation>
    <subcellularLocation>
        <location evidence="1">Nucleus</location>
    </subcellularLocation>
</comment>
<dbReference type="GO" id="GO:0005634">
    <property type="term" value="C:nucleus"/>
    <property type="evidence" value="ECO:0007669"/>
    <property type="project" value="UniProtKB-SubCell"/>
</dbReference>
<reference evidence="10" key="1">
    <citation type="submission" date="2021-06" db="EMBL/GenBank/DDBJ databases">
        <authorList>
            <consortium name="Wellcome Sanger Institute Data Sharing"/>
        </authorList>
    </citation>
    <scope>NUCLEOTIDE SEQUENCE [LARGE SCALE GENOMIC DNA]</scope>
</reference>
<feature type="compositionally biased region" description="Basic and acidic residues" evidence="8">
    <location>
        <begin position="521"/>
        <end position="530"/>
    </location>
</feature>
<dbReference type="SUPFAM" id="SSF52540">
    <property type="entry name" value="P-loop containing nucleoside triphosphate hydrolases"/>
    <property type="match status" value="1"/>
</dbReference>
<evidence type="ECO:0000256" key="5">
    <source>
        <dbReference type="ARBA" id="ARBA00022741"/>
    </source>
</evidence>
<dbReference type="Proteomes" id="UP000694620">
    <property type="component" value="Chromosome 12"/>
</dbReference>
<dbReference type="Pfam" id="PF25683">
    <property type="entry name" value="URGCP_GTPase"/>
    <property type="match status" value="1"/>
</dbReference>
<evidence type="ECO:0000313" key="11">
    <source>
        <dbReference type="Proteomes" id="UP000694620"/>
    </source>
</evidence>
<feature type="domain" description="VLIG-type G" evidence="9">
    <location>
        <begin position="612"/>
        <end position="852"/>
    </location>
</feature>
<dbReference type="PANTHER" id="PTHR22796:SF6">
    <property type="entry name" value="INTERFERON-INDUCED VERY LARGE GTPASE 1-RELATED"/>
    <property type="match status" value="1"/>
</dbReference>
<dbReference type="GeneTree" id="ENSGT00940000154393"/>
<dbReference type="GO" id="GO:0005737">
    <property type="term" value="C:cytoplasm"/>
    <property type="evidence" value="ECO:0007669"/>
    <property type="project" value="UniProtKB-SubCell"/>
</dbReference>
<dbReference type="InterPro" id="IPR027417">
    <property type="entry name" value="P-loop_NTPase"/>
</dbReference>
<protein>
    <recommendedName>
        <fullName evidence="9">VLIG-type G domain-containing protein</fullName>
    </recommendedName>
</protein>
<dbReference type="InterPro" id="IPR058641">
    <property type="entry name" value="GVIN1_dom"/>
</dbReference>
<evidence type="ECO:0000256" key="7">
    <source>
        <dbReference type="ARBA" id="ARBA00023242"/>
    </source>
</evidence>
<keyword evidence="11" id="KW-1185">Reference proteome</keyword>
<evidence type="ECO:0000256" key="3">
    <source>
        <dbReference type="ARBA" id="ARBA00006828"/>
    </source>
</evidence>
<evidence type="ECO:0000313" key="10">
    <source>
        <dbReference type="Ensembl" id="ENSECRP00000013528.1"/>
    </source>
</evidence>
<evidence type="ECO:0000256" key="2">
    <source>
        <dbReference type="ARBA" id="ARBA00004496"/>
    </source>
</evidence>
<dbReference type="Pfam" id="PF25496">
    <property type="entry name" value="URGCP"/>
    <property type="match status" value="1"/>
</dbReference>
<organism evidence="10 11">
    <name type="scientific">Erpetoichthys calabaricus</name>
    <name type="common">Rope fish</name>
    <name type="synonym">Calamoichthys calabaricus</name>
    <dbReference type="NCBI Taxonomy" id="27687"/>
    <lineage>
        <taxon>Eukaryota</taxon>
        <taxon>Metazoa</taxon>
        <taxon>Chordata</taxon>
        <taxon>Craniata</taxon>
        <taxon>Vertebrata</taxon>
        <taxon>Euteleostomi</taxon>
        <taxon>Actinopterygii</taxon>
        <taxon>Polypteriformes</taxon>
        <taxon>Polypteridae</taxon>
        <taxon>Erpetoichthys</taxon>
    </lineage>
</organism>
<accession>A0A8C4S7T1</accession>
<keyword evidence="4" id="KW-0963">Cytoplasm</keyword>
<keyword evidence="6" id="KW-0342">GTP-binding</keyword>
<evidence type="ECO:0000256" key="4">
    <source>
        <dbReference type="ARBA" id="ARBA00022490"/>
    </source>
</evidence>
<dbReference type="Ensembl" id="ENSECRT00000013762.1">
    <property type="protein sequence ID" value="ENSECRP00000013528.1"/>
    <property type="gene ID" value="ENSECRG00000009019.1"/>
</dbReference>
<keyword evidence="7" id="KW-0539">Nucleus</keyword>
<dbReference type="Pfam" id="PF25974">
    <property type="entry name" value="URGCP_9th"/>
    <property type="match status" value="1"/>
</dbReference>
<dbReference type="InterPro" id="IPR030383">
    <property type="entry name" value="G_VLIG_dom"/>
</dbReference>
<evidence type="ECO:0000256" key="8">
    <source>
        <dbReference type="SAM" id="MobiDB-lite"/>
    </source>
</evidence>
<proteinExistence type="inferred from homology"/>
<dbReference type="GO" id="GO:0005525">
    <property type="term" value="F:GTP binding"/>
    <property type="evidence" value="ECO:0007669"/>
    <property type="project" value="UniProtKB-KW"/>
</dbReference>
<feature type="region of interest" description="Disordered" evidence="8">
    <location>
        <begin position="503"/>
        <end position="532"/>
    </location>
</feature>
<evidence type="ECO:0000259" key="9">
    <source>
        <dbReference type="PROSITE" id="PS51717"/>
    </source>
</evidence>
<comment type="similarity">
    <text evidence="3">Belongs to the TRAFAC class dynamin-like GTPase superfamily. Very large inducible GTPase (VLIG) family.</text>
</comment>
<dbReference type="PANTHER" id="PTHR22796">
    <property type="entry name" value="URG4-RELATED"/>
    <property type="match status" value="1"/>
</dbReference>
<dbReference type="Gene3D" id="3.40.50.300">
    <property type="entry name" value="P-loop containing nucleotide triphosphate hydrolases"/>
    <property type="match status" value="1"/>
</dbReference>
<dbReference type="InterPro" id="IPR057365">
    <property type="entry name" value="URGCP"/>
</dbReference>
<name>A0A8C4S7T1_ERPCA</name>